<evidence type="ECO:0000256" key="1">
    <source>
        <dbReference type="SAM" id="Coils"/>
    </source>
</evidence>
<keyword evidence="2" id="KW-0472">Membrane</keyword>
<reference evidence="3" key="1">
    <citation type="submission" date="2022-08" db="EMBL/GenBank/DDBJ databases">
        <authorList>
            <person name="Marques A."/>
        </authorList>
    </citation>
    <scope>NUCLEOTIDE SEQUENCE</scope>
    <source>
        <strain evidence="3">RhyPub2mFocal</strain>
        <tissue evidence="3">Leaves</tissue>
    </source>
</reference>
<organism evidence="3 4">
    <name type="scientific">Rhynchospora pubera</name>
    <dbReference type="NCBI Taxonomy" id="906938"/>
    <lineage>
        <taxon>Eukaryota</taxon>
        <taxon>Viridiplantae</taxon>
        <taxon>Streptophyta</taxon>
        <taxon>Embryophyta</taxon>
        <taxon>Tracheophyta</taxon>
        <taxon>Spermatophyta</taxon>
        <taxon>Magnoliopsida</taxon>
        <taxon>Liliopsida</taxon>
        <taxon>Poales</taxon>
        <taxon>Cyperaceae</taxon>
        <taxon>Cyperoideae</taxon>
        <taxon>Rhynchosporeae</taxon>
        <taxon>Rhynchospora</taxon>
    </lineage>
</organism>
<keyword evidence="1" id="KW-0175">Coiled coil</keyword>
<name>A0AAV8DW18_9POAL</name>
<feature type="coiled-coil region" evidence="1">
    <location>
        <begin position="464"/>
        <end position="529"/>
    </location>
</feature>
<feature type="transmembrane region" description="Helical" evidence="2">
    <location>
        <begin position="121"/>
        <end position="142"/>
    </location>
</feature>
<gene>
    <name evidence="3" type="ORF">LUZ62_054623</name>
</gene>
<dbReference type="Proteomes" id="UP001140206">
    <property type="component" value="Chromosome 3"/>
</dbReference>
<dbReference type="PANTHER" id="PTHR33740">
    <property type="entry name" value="GPI-ANCHORED ADHESIN-LIKE PROTEIN"/>
    <property type="match status" value="1"/>
</dbReference>
<sequence length="599" mass="68373">MDQVHRISLHSSPPHISFLRATNKAPILNRVMSSTSLLNHPPWLPNPVKRNQCFLLSFDGTRSTHSSLPIGRVRFRFLSPRVSRLKVDACWIPSNEISRDEFGGWLADTTETVDRNGWKKYVFVGFTAPVVILLAGLAYHTYHRRGIKYSIPAPFTYFHEKFTKPAKDTDAREIEASQFSESKLDESANVSLDKLKENFYSAPSEGYRVAITVPADAGQQNALSVLKKLQIVENEANADELCTRREFARWFVKLSSNMERSRRHKITPNVLVNEPAVSAFDDVEIGDPDFWCIQCLAEAGLVPSKLSSVNSSLSGSYFLPESYLSRFDMLNWKALVEYATTTEVDRKIINKKATILDLSACPGLSAPLFTDLLSGEGSIFSRVFGNTRLIQPYKPVTKAQAAVALTSGRMENFINEELTRIELETRLKLSEMEDIKRDFNQKGEIEKFWKAKIEMEQEREIKSQEALESALFELRRERKEKEEGLSENMKEKIALEGERTVLLGLKREIDELSERVNDEKKQVMHEKVNVNKIYVDVNGKYELLVEKKSRLEAETEAVHVLRSWVEDEANRLQTRAKILEQAVGRWRFSSNENSVGKLD</sequence>
<keyword evidence="2" id="KW-0812">Transmembrane</keyword>
<accession>A0AAV8DW18</accession>
<comment type="caution">
    <text evidence="3">The sequence shown here is derived from an EMBL/GenBank/DDBJ whole genome shotgun (WGS) entry which is preliminary data.</text>
</comment>
<evidence type="ECO:0000256" key="2">
    <source>
        <dbReference type="SAM" id="Phobius"/>
    </source>
</evidence>
<proteinExistence type="predicted"/>
<dbReference type="AlphaFoldDB" id="A0AAV8DW18"/>
<keyword evidence="2" id="KW-1133">Transmembrane helix</keyword>
<keyword evidence="4" id="KW-1185">Reference proteome</keyword>
<evidence type="ECO:0000313" key="4">
    <source>
        <dbReference type="Proteomes" id="UP001140206"/>
    </source>
</evidence>
<dbReference type="PANTHER" id="PTHR33740:SF1">
    <property type="entry name" value="SLH DOMAIN PROTEIN"/>
    <property type="match status" value="1"/>
</dbReference>
<dbReference type="EMBL" id="JAMFTS010000003">
    <property type="protein sequence ID" value="KAJ4770366.1"/>
    <property type="molecule type" value="Genomic_DNA"/>
</dbReference>
<evidence type="ECO:0000313" key="3">
    <source>
        <dbReference type="EMBL" id="KAJ4770366.1"/>
    </source>
</evidence>
<protein>
    <submittedName>
        <fullName evidence="3">Oxidoreductase/transition metal ion-binding protein</fullName>
    </submittedName>
</protein>